<gene>
    <name evidence="1" type="ORF">BofuT4_uP010480.1</name>
</gene>
<protein>
    <submittedName>
        <fullName evidence="1">Uncharacterized protein</fullName>
    </submittedName>
</protein>
<dbReference type="EMBL" id="FQ790265">
    <property type="protein sequence ID" value="CCD43800.1"/>
    <property type="molecule type" value="Genomic_DNA"/>
</dbReference>
<proteinExistence type="predicted"/>
<accession>G2XT86</accession>
<reference evidence="2" key="1">
    <citation type="journal article" date="2011" name="PLoS Genet.">
        <title>Genomic analysis of the necrotrophic fungal pathogens Sclerotinia sclerotiorum and Botrytis cinerea.</title>
        <authorList>
            <person name="Amselem J."/>
            <person name="Cuomo C.A."/>
            <person name="van Kan J.A."/>
            <person name="Viaud M."/>
            <person name="Benito E.P."/>
            <person name="Couloux A."/>
            <person name="Coutinho P.M."/>
            <person name="de Vries R.P."/>
            <person name="Dyer P.S."/>
            <person name="Fillinger S."/>
            <person name="Fournier E."/>
            <person name="Gout L."/>
            <person name="Hahn M."/>
            <person name="Kohn L."/>
            <person name="Lapalu N."/>
            <person name="Plummer K.M."/>
            <person name="Pradier J.M."/>
            <person name="Quevillon E."/>
            <person name="Sharon A."/>
            <person name="Simon A."/>
            <person name="ten Have A."/>
            <person name="Tudzynski B."/>
            <person name="Tudzynski P."/>
            <person name="Wincker P."/>
            <person name="Andrew M."/>
            <person name="Anthouard V."/>
            <person name="Beever R.E."/>
            <person name="Beffa R."/>
            <person name="Benoit I."/>
            <person name="Bouzid O."/>
            <person name="Brault B."/>
            <person name="Chen Z."/>
            <person name="Choquer M."/>
            <person name="Collemare J."/>
            <person name="Cotton P."/>
            <person name="Danchin E.G."/>
            <person name="Da Silva C."/>
            <person name="Gautier A."/>
            <person name="Giraud C."/>
            <person name="Giraud T."/>
            <person name="Gonzalez C."/>
            <person name="Grossetete S."/>
            <person name="Guldener U."/>
            <person name="Henrissat B."/>
            <person name="Howlett B.J."/>
            <person name="Kodira C."/>
            <person name="Kretschmer M."/>
            <person name="Lappartient A."/>
            <person name="Leroch M."/>
            <person name="Levis C."/>
            <person name="Mauceli E."/>
            <person name="Neuveglise C."/>
            <person name="Oeser B."/>
            <person name="Pearson M."/>
            <person name="Poulain J."/>
            <person name="Poussereau N."/>
            <person name="Quesneville H."/>
            <person name="Rascle C."/>
            <person name="Schumacher J."/>
            <person name="Segurens B."/>
            <person name="Sexton A."/>
            <person name="Silva E."/>
            <person name="Sirven C."/>
            <person name="Soanes D.M."/>
            <person name="Talbot N.J."/>
            <person name="Templeton M."/>
            <person name="Yandava C."/>
            <person name="Yarden O."/>
            <person name="Zeng Q."/>
            <person name="Rollins J.A."/>
            <person name="Lebrun M.H."/>
            <person name="Dickman M."/>
        </authorList>
    </citation>
    <scope>NUCLEOTIDE SEQUENCE [LARGE SCALE GENOMIC DNA]</scope>
    <source>
        <strain evidence="2">T4</strain>
    </source>
</reference>
<name>G2XT86_BOTF4</name>
<evidence type="ECO:0000313" key="2">
    <source>
        <dbReference type="Proteomes" id="UP000008177"/>
    </source>
</evidence>
<dbReference type="AlphaFoldDB" id="G2XT86"/>
<dbReference type="HOGENOM" id="CLU_3384653_0_0_1"/>
<dbReference type="Proteomes" id="UP000008177">
    <property type="component" value="Unplaced contigs"/>
</dbReference>
<evidence type="ECO:0000313" key="1">
    <source>
        <dbReference type="EMBL" id="CCD43800.1"/>
    </source>
</evidence>
<organism evidence="1 2">
    <name type="scientific">Botryotinia fuckeliana (strain T4)</name>
    <name type="common">Noble rot fungus</name>
    <name type="synonym">Botrytis cinerea</name>
    <dbReference type="NCBI Taxonomy" id="999810"/>
    <lineage>
        <taxon>Eukaryota</taxon>
        <taxon>Fungi</taxon>
        <taxon>Dikarya</taxon>
        <taxon>Ascomycota</taxon>
        <taxon>Pezizomycotina</taxon>
        <taxon>Leotiomycetes</taxon>
        <taxon>Helotiales</taxon>
        <taxon>Sclerotiniaceae</taxon>
        <taxon>Botrytis</taxon>
    </lineage>
</organism>
<dbReference type="InParanoid" id="G2XT86"/>
<sequence>MRIKVLAMQVLAVTAPTSGPQWWRLWGKRILKI</sequence>